<feature type="transmembrane region" description="Helical" evidence="6">
    <location>
        <begin position="133"/>
        <end position="155"/>
    </location>
</feature>
<evidence type="ECO:0000259" key="8">
    <source>
        <dbReference type="Pfam" id="PF14237"/>
    </source>
</evidence>
<feature type="transmembrane region" description="Helical" evidence="6">
    <location>
        <begin position="256"/>
        <end position="272"/>
    </location>
</feature>
<sequence>MKIYLARNHVQAGPYTLDELNTMLASQEVVLDDLIWHAPMSQWQRLGDLTAGQLYYQPADLTNKQPLAELSQSTTQAFGDNVELQNKPRRVSVAELYGQKPAVDDTPAWQQTPTKPISKPNSQTAYASIGSRFLAVMINVVLFMLTLLPFLQQFIKLNPDPVALNTGNFATRMAYAQELAAKIPADAATLSSLLLLAYCVIQLILIISRGQSFGKMAVGIRTVDAQTFEKPSFFKGVVLRVLVLFFIYQLSSGLPLPINMTLILLMVNYFIAAKSTHKQGWHDKLAGTVVVKTAEVGFQKAKK</sequence>
<evidence type="ECO:0000256" key="4">
    <source>
        <dbReference type="ARBA" id="ARBA00022989"/>
    </source>
</evidence>
<evidence type="ECO:0000256" key="6">
    <source>
        <dbReference type="SAM" id="Phobius"/>
    </source>
</evidence>
<evidence type="ECO:0000256" key="3">
    <source>
        <dbReference type="ARBA" id="ARBA00022692"/>
    </source>
</evidence>
<feature type="domain" description="GYF" evidence="8">
    <location>
        <begin position="4"/>
        <end position="49"/>
    </location>
</feature>
<keyword evidence="5 6" id="KW-0472">Membrane</keyword>
<evidence type="ECO:0000259" key="7">
    <source>
        <dbReference type="Pfam" id="PF06271"/>
    </source>
</evidence>
<evidence type="ECO:0000256" key="1">
    <source>
        <dbReference type="ARBA" id="ARBA00004651"/>
    </source>
</evidence>
<dbReference type="InterPro" id="IPR010432">
    <property type="entry name" value="RDD"/>
</dbReference>
<dbReference type="AlphaFoldDB" id="A0A1N7FUL4"/>
<dbReference type="InterPro" id="IPR051791">
    <property type="entry name" value="Pra-immunoreactive"/>
</dbReference>
<dbReference type="GO" id="GO:0005886">
    <property type="term" value="C:plasma membrane"/>
    <property type="evidence" value="ECO:0007669"/>
    <property type="project" value="UniProtKB-SubCell"/>
</dbReference>
<feature type="transmembrane region" description="Helical" evidence="6">
    <location>
        <begin position="187"/>
        <end position="207"/>
    </location>
</feature>
<protein>
    <submittedName>
        <fullName evidence="9">Uncharacterized membrane protein YckC, RDD family</fullName>
    </submittedName>
</protein>
<keyword evidence="2" id="KW-1003">Cell membrane</keyword>
<evidence type="ECO:0000256" key="5">
    <source>
        <dbReference type="ARBA" id="ARBA00023136"/>
    </source>
</evidence>
<dbReference type="Pfam" id="PF06271">
    <property type="entry name" value="RDD"/>
    <property type="match status" value="1"/>
</dbReference>
<accession>A0A1N7FUL4</accession>
<dbReference type="PANTHER" id="PTHR36115">
    <property type="entry name" value="PROLINE-RICH ANTIGEN HOMOLOG-RELATED"/>
    <property type="match status" value="1"/>
</dbReference>
<keyword evidence="3 6" id="KW-0812">Transmembrane</keyword>
<reference evidence="10" key="1">
    <citation type="submission" date="2017-01" db="EMBL/GenBank/DDBJ databases">
        <authorList>
            <person name="Varghese N."/>
            <person name="Submissions S."/>
        </authorList>
    </citation>
    <scope>NUCLEOTIDE SEQUENCE [LARGE SCALE GENOMIC DNA]</scope>
    <source>
        <strain evidence="10">DSM 21768</strain>
    </source>
</reference>
<feature type="domain" description="RDD" evidence="7">
    <location>
        <begin position="126"/>
        <end position="287"/>
    </location>
</feature>
<organism evidence="9 10">
    <name type="scientific">Moraxella cuniculi DSM 21768</name>
    <dbReference type="NCBI Taxonomy" id="1122245"/>
    <lineage>
        <taxon>Bacteria</taxon>
        <taxon>Pseudomonadati</taxon>
        <taxon>Pseudomonadota</taxon>
        <taxon>Gammaproteobacteria</taxon>
        <taxon>Moraxellales</taxon>
        <taxon>Moraxellaceae</taxon>
        <taxon>Moraxella</taxon>
    </lineage>
</organism>
<name>A0A1N7FUL4_9GAMM</name>
<dbReference type="Pfam" id="PF14237">
    <property type="entry name" value="GYF_2"/>
    <property type="match status" value="1"/>
</dbReference>
<dbReference type="RefSeq" id="WP_076555918.1">
    <property type="nucleotide sequence ID" value="NZ_FTNU01000017.1"/>
</dbReference>
<gene>
    <name evidence="9" type="ORF">SAMN02745664_11730</name>
</gene>
<evidence type="ECO:0000256" key="2">
    <source>
        <dbReference type="ARBA" id="ARBA00022475"/>
    </source>
</evidence>
<keyword evidence="4 6" id="KW-1133">Transmembrane helix</keyword>
<dbReference type="PANTHER" id="PTHR36115:SF4">
    <property type="entry name" value="MEMBRANE PROTEIN"/>
    <property type="match status" value="1"/>
</dbReference>
<evidence type="ECO:0000313" key="9">
    <source>
        <dbReference type="EMBL" id="SIS03947.1"/>
    </source>
</evidence>
<comment type="subcellular location">
    <subcellularLocation>
        <location evidence="1">Cell membrane</location>
        <topology evidence="1">Multi-pass membrane protein</topology>
    </subcellularLocation>
</comment>
<keyword evidence="10" id="KW-1185">Reference proteome</keyword>
<dbReference type="STRING" id="34061.B0189_06490"/>
<evidence type="ECO:0000313" key="10">
    <source>
        <dbReference type="Proteomes" id="UP000187495"/>
    </source>
</evidence>
<proteinExistence type="predicted"/>
<feature type="transmembrane region" description="Helical" evidence="6">
    <location>
        <begin position="233"/>
        <end position="250"/>
    </location>
</feature>
<dbReference type="InterPro" id="IPR025640">
    <property type="entry name" value="GYF_2"/>
</dbReference>
<dbReference type="Proteomes" id="UP000187495">
    <property type="component" value="Unassembled WGS sequence"/>
</dbReference>
<dbReference type="EMBL" id="FTNU01000017">
    <property type="protein sequence ID" value="SIS03947.1"/>
    <property type="molecule type" value="Genomic_DNA"/>
</dbReference>